<reference evidence="2 3" key="1">
    <citation type="journal article" date="2018" name="Genome Biol. Evol.">
        <title>Multiple Roots of Fruiting Body Formation in Amoebozoa.</title>
        <authorList>
            <person name="Hillmann F."/>
            <person name="Forbes G."/>
            <person name="Novohradska S."/>
            <person name="Ferling I."/>
            <person name="Riege K."/>
            <person name="Groth M."/>
            <person name="Westermann M."/>
            <person name="Marz M."/>
            <person name="Spaller T."/>
            <person name="Winckler T."/>
            <person name="Schaap P."/>
            <person name="Glockner G."/>
        </authorList>
    </citation>
    <scope>NUCLEOTIDE SEQUENCE [LARGE SCALE GENOMIC DNA]</scope>
    <source>
        <strain evidence="2 3">Jena</strain>
    </source>
</reference>
<proteinExistence type="predicted"/>
<feature type="transmembrane region" description="Helical" evidence="1">
    <location>
        <begin position="151"/>
        <end position="172"/>
    </location>
</feature>
<dbReference type="AlphaFoldDB" id="A0A2P6NQL8"/>
<keyword evidence="3" id="KW-1185">Reference proteome</keyword>
<comment type="caution">
    <text evidence="2">The sequence shown here is derived from an EMBL/GenBank/DDBJ whole genome shotgun (WGS) entry which is preliminary data.</text>
</comment>
<protein>
    <submittedName>
        <fullName evidence="2">Uncharacterized protein</fullName>
    </submittedName>
</protein>
<gene>
    <name evidence="2" type="ORF">PROFUN_05750</name>
</gene>
<sequence length="273" mass="30914">MAEEVHVKAPNACKYDPVEKMTTSMILYVVIMKMVGAMFLNFAINFGIGIAQYIHKSPIRIWQFPNTLAGDTAVTIFIQGVLSWVIDGMLTSNDVRRGDWPWHLRPLRPPAWIQHSEGVTRWFFSSNPDLLEPGISFKTRLIRLAHQIPRALIYCLPIFVIFWPLSIGFLYAYNRDGYIEPGFPAAALFKGFLGGSMGFFQTAPSTLFAFYKKGERLHVNVEQGETTGLLSDGRNVGWYTEGQDVARRDALVEVTMEKESGENKREAEQNTQV</sequence>
<keyword evidence="1" id="KW-0812">Transmembrane</keyword>
<dbReference type="EMBL" id="MDYQ01000034">
    <property type="protein sequence ID" value="PRP86234.1"/>
    <property type="molecule type" value="Genomic_DNA"/>
</dbReference>
<organism evidence="2 3">
    <name type="scientific">Planoprotostelium fungivorum</name>
    <dbReference type="NCBI Taxonomy" id="1890364"/>
    <lineage>
        <taxon>Eukaryota</taxon>
        <taxon>Amoebozoa</taxon>
        <taxon>Evosea</taxon>
        <taxon>Variosea</taxon>
        <taxon>Cavosteliida</taxon>
        <taxon>Cavosteliaceae</taxon>
        <taxon>Planoprotostelium</taxon>
    </lineage>
</organism>
<keyword evidence="1" id="KW-0472">Membrane</keyword>
<evidence type="ECO:0000313" key="2">
    <source>
        <dbReference type="EMBL" id="PRP86234.1"/>
    </source>
</evidence>
<name>A0A2P6NQL8_9EUKA</name>
<dbReference type="PANTHER" id="PTHR28297:SF1">
    <property type="entry name" value="FUNGAL PROTEIN"/>
    <property type="match status" value="1"/>
</dbReference>
<accession>A0A2P6NQL8</accession>
<feature type="transmembrane region" description="Helical" evidence="1">
    <location>
        <begin position="192"/>
        <end position="211"/>
    </location>
</feature>
<dbReference type="Proteomes" id="UP000241769">
    <property type="component" value="Unassembled WGS sequence"/>
</dbReference>
<dbReference type="InterPro" id="IPR018852">
    <property type="entry name" value="DUF2456"/>
</dbReference>
<keyword evidence="1" id="KW-1133">Transmembrane helix</keyword>
<dbReference type="PANTHER" id="PTHR28297">
    <property type="entry name" value="FUNGAL PROTEIN"/>
    <property type="match status" value="1"/>
</dbReference>
<evidence type="ECO:0000256" key="1">
    <source>
        <dbReference type="SAM" id="Phobius"/>
    </source>
</evidence>
<feature type="transmembrane region" description="Helical" evidence="1">
    <location>
        <begin position="25"/>
        <end position="51"/>
    </location>
</feature>
<evidence type="ECO:0000313" key="3">
    <source>
        <dbReference type="Proteomes" id="UP000241769"/>
    </source>
</evidence>
<dbReference type="OrthoDB" id="15595at2759"/>
<dbReference type="InParanoid" id="A0A2P6NQL8"/>